<dbReference type="Gene3D" id="1.10.238.10">
    <property type="entry name" value="EF-hand"/>
    <property type="match status" value="2"/>
</dbReference>
<feature type="compositionally biased region" description="Pro residues" evidence="2">
    <location>
        <begin position="684"/>
        <end position="694"/>
    </location>
</feature>
<evidence type="ECO:0000313" key="6">
    <source>
        <dbReference type="Proteomes" id="UP000001568"/>
    </source>
</evidence>
<dbReference type="RefSeq" id="XP_001417783.1">
    <property type="nucleotide sequence ID" value="XM_001417746.1"/>
</dbReference>
<dbReference type="CDD" id="cd00052">
    <property type="entry name" value="EH"/>
    <property type="match status" value="2"/>
</dbReference>
<dbReference type="InterPro" id="IPR000261">
    <property type="entry name" value="EH_dom"/>
</dbReference>
<reference evidence="5 6" key="1">
    <citation type="journal article" date="2007" name="Proc. Natl. Acad. Sci. U.S.A.">
        <title>The tiny eukaryote Ostreococcus provides genomic insights into the paradox of plankton speciation.</title>
        <authorList>
            <person name="Palenik B."/>
            <person name="Grimwood J."/>
            <person name="Aerts A."/>
            <person name="Rouze P."/>
            <person name="Salamov A."/>
            <person name="Putnam N."/>
            <person name="Dupont C."/>
            <person name="Jorgensen R."/>
            <person name="Derelle E."/>
            <person name="Rombauts S."/>
            <person name="Zhou K."/>
            <person name="Otillar R."/>
            <person name="Merchant S.S."/>
            <person name="Podell S."/>
            <person name="Gaasterland T."/>
            <person name="Napoli C."/>
            <person name="Gendler K."/>
            <person name="Manuell A."/>
            <person name="Tai V."/>
            <person name="Vallon O."/>
            <person name="Piganeau G."/>
            <person name="Jancek S."/>
            <person name="Heijde M."/>
            <person name="Jabbari K."/>
            <person name="Bowler C."/>
            <person name="Lohr M."/>
            <person name="Robbens S."/>
            <person name="Werner G."/>
            <person name="Dubchak I."/>
            <person name="Pazour G.J."/>
            <person name="Ren Q."/>
            <person name="Paulsen I."/>
            <person name="Delwiche C."/>
            <person name="Schmutz J."/>
            <person name="Rokhsar D."/>
            <person name="Van de Peer Y."/>
            <person name="Moreau H."/>
            <person name="Grigoriev I.V."/>
        </authorList>
    </citation>
    <scope>NUCLEOTIDE SEQUENCE [LARGE SCALE GENOMIC DNA]</scope>
    <source>
        <strain evidence="5 6">CCE9901</strain>
    </source>
</reference>
<dbReference type="PANTHER" id="PTHR11216">
    <property type="entry name" value="EH DOMAIN"/>
    <property type="match status" value="1"/>
</dbReference>
<keyword evidence="6" id="KW-1185">Reference proteome</keyword>
<dbReference type="Proteomes" id="UP000001568">
    <property type="component" value="Chromosome 5"/>
</dbReference>
<feature type="region of interest" description="Disordered" evidence="2">
    <location>
        <begin position="597"/>
        <end position="620"/>
    </location>
</feature>
<name>A4RXM9_OSTLU</name>
<dbReference type="InterPro" id="IPR002048">
    <property type="entry name" value="EF_hand_dom"/>
</dbReference>
<feature type="domain" description="EH" evidence="3">
    <location>
        <begin position="3"/>
        <end position="68"/>
    </location>
</feature>
<dbReference type="SUPFAM" id="SSF47473">
    <property type="entry name" value="EF-hand"/>
    <property type="match status" value="2"/>
</dbReference>
<dbReference type="GO" id="GO:0006897">
    <property type="term" value="P:endocytosis"/>
    <property type="evidence" value="ECO:0007669"/>
    <property type="project" value="TreeGrafter"/>
</dbReference>
<dbReference type="GO" id="GO:0005737">
    <property type="term" value="C:cytoplasm"/>
    <property type="evidence" value="ECO:0007669"/>
    <property type="project" value="TreeGrafter"/>
</dbReference>
<dbReference type="KEGG" id="olu:OSTLU_31751"/>
<feature type="compositionally biased region" description="Low complexity" evidence="2">
    <location>
        <begin position="636"/>
        <end position="668"/>
    </location>
</feature>
<evidence type="ECO:0000256" key="1">
    <source>
        <dbReference type="SAM" id="Coils"/>
    </source>
</evidence>
<dbReference type="HOGENOM" id="CLU_429842_0_0_1"/>
<feature type="coiled-coil region" evidence="1">
    <location>
        <begin position="439"/>
        <end position="508"/>
    </location>
</feature>
<accession>A4RXM9</accession>
<dbReference type="Pfam" id="PF12763">
    <property type="entry name" value="EH"/>
    <property type="match status" value="2"/>
</dbReference>
<dbReference type="GO" id="GO:0016197">
    <property type="term" value="P:endosomal transport"/>
    <property type="evidence" value="ECO:0007669"/>
    <property type="project" value="TreeGrafter"/>
</dbReference>
<dbReference type="GO" id="GO:0005509">
    <property type="term" value="F:calcium ion binding"/>
    <property type="evidence" value="ECO:0007669"/>
    <property type="project" value="InterPro"/>
</dbReference>
<feature type="domain" description="EF-hand" evidence="4">
    <location>
        <begin position="249"/>
        <end position="284"/>
    </location>
</feature>
<dbReference type="PROSITE" id="PS50031">
    <property type="entry name" value="EH"/>
    <property type="match status" value="2"/>
</dbReference>
<protein>
    <submittedName>
        <fullName evidence="5">Uncharacterized protein</fullName>
    </submittedName>
</protein>
<keyword evidence="1" id="KW-0175">Coiled coil</keyword>
<gene>
    <name evidence="5" type="ORF">OSTLU_31751</name>
</gene>
<organism evidence="5 6">
    <name type="scientific">Ostreococcus lucimarinus (strain CCE9901)</name>
    <dbReference type="NCBI Taxonomy" id="436017"/>
    <lineage>
        <taxon>Eukaryota</taxon>
        <taxon>Viridiplantae</taxon>
        <taxon>Chlorophyta</taxon>
        <taxon>Mamiellophyceae</taxon>
        <taxon>Mamiellales</taxon>
        <taxon>Bathycoccaceae</taxon>
        <taxon>Ostreococcus</taxon>
    </lineage>
</organism>
<dbReference type="OMA" id="IGALQQY"/>
<dbReference type="EMBL" id="CP000585">
    <property type="protein sequence ID" value="ABO96076.1"/>
    <property type="molecule type" value="Genomic_DNA"/>
</dbReference>
<proteinExistence type="predicted"/>
<evidence type="ECO:0000259" key="3">
    <source>
        <dbReference type="PROSITE" id="PS50031"/>
    </source>
</evidence>
<dbReference type="PANTHER" id="PTHR11216:SF170">
    <property type="entry name" value="DYNAMIN ASSOCIATED PROTEIN 160, ISOFORM D"/>
    <property type="match status" value="1"/>
</dbReference>
<feature type="domain" description="EH" evidence="3">
    <location>
        <begin position="215"/>
        <end position="305"/>
    </location>
</feature>
<dbReference type="PROSITE" id="PS50222">
    <property type="entry name" value="EF_HAND_2"/>
    <property type="match status" value="2"/>
</dbReference>
<evidence type="ECO:0000256" key="2">
    <source>
        <dbReference type="SAM" id="MobiDB-lite"/>
    </source>
</evidence>
<dbReference type="SMART" id="SM00027">
    <property type="entry name" value="EH"/>
    <property type="match status" value="2"/>
</dbReference>
<feature type="compositionally biased region" description="Polar residues" evidence="2">
    <location>
        <begin position="602"/>
        <end position="611"/>
    </location>
</feature>
<dbReference type="AlphaFoldDB" id="A4RXM9"/>
<feature type="region of interest" description="Disordered" evidence="2">
    <location>
        <begin position="635"/>
        <end position="709"/>
    </location>
</feature>
<sequence>MQQPHEYDDWFAHADADGDGRVSGAEAVHFFMRAGLPKTDLAKLWDAADHEREGSLDRRAFSLACALIGALQQYGTITRDVFDRALAGDTRGFPKPKMQGLELPAAPTATTSQPPVAAATGGTFGNVAPSPTMEFTSPPKDDLFAISSGVDDFAPVAPAPMERAPAPVAPTSLAFDAPPRATSVEHTVQAYQAPAVAVPVAPEANVDWPVIGPNDWQRYQQIFLSNTNGNPEGRLSGQQVAPILLGMNAPKQVLKDVWELSDSDKDGSLVWTEFVVAAYLTEQARNGLMPPKSLPPGQFPPFSMTAGEQPAPVAPVVPEAAPTSVLQVNAVMTDGLMTPSIAREQLQNITAPAQAAPQVNEAYTYRGPMANIDAIPEQDRDLAGKVKENAEKSDRQLWEQEMNERQNVLSAHAAQEVLANLALFVRKCEAGMTEASYRAQVAESQVIELRQKCEVMEGRVTQLVEQLAGPIERIEASKKEHEELSARYQQLEERHAELSQNASQQNHSQMMQDNVSLRAKVEAKSTQIVMEETRASQAATTSLSAQMRETQLTATQPPATAALMDFGGVSAASTNISPASANAKSTFEEWDNWGTTAREEASTQTRASSMPAQRHRKVPSEIPAVTAALIEGDGGFFDSIDSDPFGQSNESTSPAPAIPPSSFGDDPFGAPPPTPPGDYDDPFGAPPSPGPTPPQSARASFIDIDPFAM</sequence>
<dbReference type="GO" id="GO:0005886">
    <property type="term" value="C:plasma membrane"/>
    <property type="evidence" value="ECO:0007669"/>
    <property type="project" value="TreeGrafter"/>
</dbReference>
<evidence type="ECO:0000313" key="5">
    <source>
        <dbReference type="EMBL" id="ABO96076.1"/>
    </source>
</evidence>
<dbReference type="eggNOG" id="KOG1029">
    <property type="taxonomic scope" value="Eukaryota"/>
</dbReference>
<dbReference type="GeneID" id="5001873"/>
<feature type="domain" description="EF-hand" evidence="4">
    <location>
        <begin position="2"/>
        <end position="37"/>
    </location>
</feature>
<dbReference type="Gramene" id="ABO96076">
    <property type="protein sequence ID" value="ABO96076"/>
    <property type="gene ID" value="OSTLU_31751"/>
</dbReference>
<evidence type="ECO:0000259" key="4">
    <source>
        <dbReference type="PROSITE" id="PS50222"/>
    </source>
</evidence>
<dbReference type="OrthoDB" id="1716625at2759"/>
<dbReference type="STRING" id="436017.A4RXM9"/>
<dbReference type="InterPro" id="IPR011992">
    <property type="entry name" value="EF-hand-dom_pair"/>
</dbReference>